<gene>
    <name evidence="1" type="ORF">H4317_19025</name>
</gene>
<dbReference type="Proteomes" id="UP000515489">
    <property type="component" value="Chromosome"/>
</dbReference>
<evidence type="ECO:0008006" key="3">
    <source>
        <dbReference type="Google" id="ProtNLM"/>
    </source>
</evidence>
<evidence type="ECO:0000313" key="2">
    <source>
        <dbReference type="Proteomes" id="UP000515489"/>
    </source>
</evidence>
<name>A0A7G7W758_9BACT</name>
<dbReference type="EMBL" id="CP060202">
    <property type="protein sequence ID" value="QNH62201.1"/>
    <property type="molecule type" value="Genomic_DNA"/>
</dbReference>
<dbReference type="AlphaFoldDB" id="A0A7G7W758"/>
<sequence length="111" mass="12416">MNPLSEPISTLGTTIATAIQQTINAAIRSATQSLRDELEVLRQLNDQYVDTTTAQKIMGCSRKWLETERKKPGTVLIVSYAGSKPTYSRASLHAYQMSRTVTPHRKHSRRG</sequence>
<keyword evidence="2" id="KW-1185">Reference proteome</keyword>
<reference evidence="1 2" key="1">
    <citation type="submission" date="2020-08" db="EMBL/GenBank/DDBJ databases">
        <title>Hymenobacter sp. S2-20-2 genome sequencing.</title>
        <authorList>
            <person name="Jin L."/>
        </authorList>
    </citation>
    <scope>NUCLEOTIDE SEQUENCE [LARGE SCALE GENOMIC DNA]</scope>
    <source>
        <strain evidence="1 2">S2-20-2</strain>
    </source>
</reference>
<protein>
    <recommendedName>
        <fullName evidence="3">DNA-binding protein</fullName>
    </recommendedName>
</protein>
<proteinExistence type="predicted"/>
<organism evidence="1 2">
    <name type="scientific">Hymenobacter sediminicola</name>
    <dbReference type="NCBI Taxonomy" id="2761579"/>
    <lineage>
        <taxon>Bacteria</taxon>
        <taxon>Pseudomonadati</taxon>
        <taxon>Bacteroidota</taxon>
        <taxon>Cytophagia</taxon>
        <taxon>Cytophagales</taxon>
        <taxon>Hymenobacteraceae</taxon>
        <taxon>Hymenobacter</taxon>
    </lineage>
</organism>
<dbReference type="KEGG" id="hsk:H4317_19025"/>
<accession>A0A7G7W758</accession>
<dbReference type="RefSeq" id="WP_185888116.1">
    <property type="nucleotide sequence ID" value="NZ_CP060202.1"/>
</dbReference>
<evidence type="ECO:0000313" key="1">
    <source>
        <dbReference type="EMBL" id="QNH62201.1"/>
    </source>
</evidence>